<sequence>MKLPFFLFLFLLPVAASAHPNEMISSFFDQIAEEVFLSPHQKEISEIRKRVEEKNQEDIARIRTTLKFHLQNEKSFSRIKKGEISSKINLISLLEGIPNLGGFLWYSNDQVYFSWGDWSDFYEDGLSVSKIRKEGQISNFSFEKDKFYFFIKNMSGYFPVDFQFLGWETTFFAFGDDGSLRYTNDPLMDHSMRTTEFRKIFESIKRKIPHIETIPINDLTLFLIPGTPRPLYYALFGLRVFLYFWAVYLSYLFLTATFPFLKKKLLKASLPPN</sequence>
<keyword evidence="2" id="KW-0732">Signal</keyword>
<dbReference type="EMBL" id="RQGD01000009">
    <property type="protein sequence ID" value="TGL62684.1"/>
    <property type="molecule type" value="Genomic_DNA"/>
</dbReference>
<keyword evidence="4" id="KW-1185">Reference proteome</keyword>
<evidence type="ECO:0000256" key="2">
    <source>
        <dbReference type="SAM" id="SignalP"/>
    </source>
</evidence>
<proteinExistence type="predicted"/>
<accession>A0A4R9KA51</accession>
<reference evidence="3" key="1">
    <citation type="journal article" date="2019" name="PLoS Negl. Trop. Dis.">
        <title>Revisiting the worldwide diversity of Leptospira species in the environment.</title>
        <authorList>
            <person name="Vincent A.T."/>
            <person name="Schiettekatte O."/>
            <person name="Bourhy P."/>
            <person name="Veyrier F.J."/>
            <person name="Picardeau M."/>
        </authorList>
    </citation>
    <scope>NUCLEOTIDE SEQUENCE [LARGE SCALE GENOMIC DNA]</scope>
    <source>
        <strain evidence="3">201702476</strain>
    </source>
</reference>
<keyword evidence="1" id="KW-0812">Transmembrane</keyword>
<comment type="caution">
    <text evidence="3">The sequence shown here is derived from an EMBL/GenBank/DDBJ whole genome shotgun (WGS) entry which is preliminary data.</text>
</comment>
<dbReference type="OrthoDB" id="337014at2"/>
<gene>
    <name evidence="3" type="ORF">EHQ58_02110</name>
</gene>
<protein>
    <submittedName>
        <fullName evidence="3">Uncharacterized protein</fullName>
    </submittedName>
</protein>
<evidence type="ECO:0000313" key="4">
    <source>
        <dbReference type="Proteomes" id="UP000297693"/>
    </source>
</evidence>
<evidence type="ECO:0000256" key="1">
    <source>
        <dbReference type="SAM" id="Phobius"/>
    </source>
</evidence>
<keyword evidence="1" id="KW-1133">Transmembrane helix</keyword>
<name>A0A4R9KA51_9LEPT</name>
<keyword evidence="1" id="KW-0472">Membrane</keyword>
<organism evidence="3 4">
    <name type="scientific">Leptospira ognonensis</name>
    <dbReference type="NCBI Taxonomy" id="2484945"/>
    <lineage>
        <taxon>Bacteria</taxon>
        <taxon>Pseudomonadati</taxon>
        <taxon>Spirochaetota</taxon>
        <taxon>Spirochaetia</taxon>
        <taxon>Leptospirales</taxon>
        <taxon>Leptospiraceae</taxon>
        <taxon>Leptospira</taxon>
    </lineage>
</organism>
<dbReference type="RefSeq" id="WP_135621691.1">
    <property type="nucleotide sequence ID" value="NZ_RQGD01000009.1"/>
</dbReference>
<feature type="transmembrane region" description="Helical" evidence="1">
    <location>
        <begin position="231"/>
        <end position="254"/>
    </location>
</feature>
<feature type="signal peptide" evidence="2">
    <location>
        <begin position="1"/>
        <end position="18"/>
    </location>
</feature>
<dbReference type="AlphaFoldDB" id="A0A4R9KA51"/>
<dbReference type="Proteomes" id="UP000297693">
    <property type="component" value="Unassembled WGS sequence"/>
</dbReference>
<feature type="chain" id="PRO_5020202175" evidence="2">
    <location>
        <begin position="19"/>
        <end position="273"/>
    </location>
</feature>
<evidence type="ECO:0000313" key="3">
    <source>
        <dbReference type="EMBL" id="TGL62684.1"/>
    </source>
</evidence>